<dbReference type="PANTHER" id="PTHR44376:SF8">
    <property type="entry name" value="TRANSCRIPTIONAL COREPRESSOR LEUNIG-LIKE"/>
    <property type="match status" value="1"/>
</dbReference>
<organism evidence="1 2">
    <name type="scientific">Rhododendron simsii</name>
    <name type="common">Sims's rhododendron</name>
    <dbReference type="NCBI Taxonomy" id="118357"/>
    <lineage>
        <taxon>Eukaryota</taxon>
        <taxon>Viridiplantae</taxon>
        <taxon>Streptophyta</taxon>
        <taxon>Embryophyta</taxon>
        <taxon>Tracheophyta</taxon>
        <taxon>Spermatophyta</taxon>
        <taxon>Magnoliopsida</taxon>
        <taxon>eudicotyledons</taxon>
        <taxon>Gunneridae</taxon>
        <taxon>Pentapetalae</taxon>
        <taxon>asterids</taxon>
        <taxon>Ericales</taxon>
        <taxon>Ericaceae</taxon>
        <taxon>Ericoideae</taxon>
        <taxon>Rhodoreae</taxon>
        <taxon>Rhododendron</taxon>
    </lineage>
</organism>
<dbReference type="InterPro" id="IPR044716">
    <property type="entry name" value="LEUNIG-like"/>
</dbReference>
<dbReference type="AlphaFoldDB" id="A0A834GYC8"/>
<dbReference type="InterPro" id="IPR015943">
    <property type="entry name" value="WD40/YVTN_repeat-like_dom_sf"/>
</dbReference>
<dbReference type="Proteomes" id="UP000626092">
    <property type="component" value="Unassembled WGS sequence"/>
</dbReference>
<sequence>MQQAVSRGLGGVFVGLDYWKVQSKDIRVWEDRLAAKTAFKGHVKEVRSIYWDSSGRYIASVSEESPRVWAFASGGYELQSNRDDGGLFFVQMHNFAFHRF</sequence>
<proteinExistence type="predicted"/>
<comment type="caution">
    <text evidence="1">The sequence shown here is derived from an EMBL/GenBank/DDBJ whole genome shotgun (WGS) entry which is preliminary data.</text>
</comment>
<dbReference type="InterPro" id="IPR036322">
    <property type="entry name" value="WD40_repeat_dom_sf"/>
</dbReference>
<reference evidence="1" key="1">
    <citation type="submission" date="2019-11" db="EMBL/GenBank/DDBJ databases">
        <authorList>
            <person name="Liu Y."/>
            <person name="Hou J."/>
            <person name="Li T.-Q."/>
            <person name="Guan C.-H."/>
            <person name="Wu X."/>
            <person name="Wu H.-Z."/>
            <person name="Ling F."/>
            <person name="Zhang R."/>
            <person name="Shi X.-G."/>
            <person name="Ren J.-P."/>
            <person name="Chen E.-F."/>
            <person name="Sun J.-M."/>
        </authorList>
    </citation>
    <scope>NUCLEOTIDE SEQUENCE</scope>
    <source>
        <strain evidence="1">Adult_tree_wgs_1</strain>
        <tissue evidence="1">Leaves</tissue>
    </source>
</reference>
<name>A0A834GYC8_RHOSS</name>
<dbReference type="SUPFAM" id="SSF50978">
    <property type="entry name" value="WD40 repeat-like"/>
    <property type="match status" value="1"/>
</dbReference>
<dbReference type="EMBL" id="WJXA01000006">
    <property type="protein sequence ID" value="KAF7142103.1"/>
    <property type="molecule type" value="Genomic_DNA"/>
</dbReference>
<dbReference type="GO" id="GO:0003714">
    <property type="term" value="F:transcription corepressor activity"/>
    <property type="evidence" value="ECO:0007669"/>
    <property type="project" value="InterPro"/>
</dbReference>
<evidence type="ECO:0000313" key="1">
    <source>
        <dbReference type="EMBL" id="KAF7142103.1"/>
    </source>
</evidence>
<gene>
    <name evidence="1" type="ORF">RHSIM_Rhsim06G0158000</name>
</gene>
<protein>
    <submittedName>
        <fullName evidence="1">Uncharacterized protein</fullName>
    </submittedName>
</protein>
<evidence type="ECO:0000313" key="2">
    <source>
        <dbReference type="Proteomes" id="UP000626092"/>
    </source>
</evidence>
<keyword evidence="2" id="KW-1185">Reference proteome</keyword>
<dbReference type="PANTHER" id="PTHR44376">
    <property type="entry name" value="TRANSCRIPTIONAL REGULATOR OF FILAMENTOUS GROWTH FLO8"/>
    <property type="match status" value="1"/>
</dbReference>
<accession>A0A834GYC8</accession>
<dbReference type="Gene3D" id="2.130.10.10">
    <property type="entry name" value="YVTN repeat-like/Quinoprotein amine dehydrogenase"/>
    <property type="match status" value="1"/>
</dbReference>
<dbReference type="OrthoDB" id="47802at2759"/>